<keyword evidence="3" id="KW-1185">Reference proteome</keyword>
<reference evidence="3" key="2">
    <citation type="journal article" date="2017" name="Nat. Plants">
        <title>The Aegilops tauschii genome reveals multiple impacts of transposons.</title>
        <authorList>
            <person name="Zhao G."/>
            <person name="Zou C."/>
            <person name="Li K."/>
            <person name="Wang K."/>
            <person name="Li T."/>
            <person name="Gao L."/>
            <person name="Zhang X."/>
            <person name="Wang H."/>
            <person name="Yang Z."/>
            <person name="Liu X."/>
            <person name="Jiang W."/>
            <person name="Mao L."/>
            <person name="Kong X."/>
            <person name="Jiao Y."/>
            <person name="Jia J."/>
        </authorList>
    </citation>
    <scope>NUCLEOTIDE SEQUENCE [LARGE SCALE GENOMIC DNA]</scope>
    <source>
        <strain evidence="3">cv. AL8/78</strain>
    </source>
</reference>
<evidence type="ECO:0000313" key="3">
    <source>
        <dbReference type="Proteomes" id="UP000015105"/>
    </source>
</evidence>
<proteinExistence type="predicted"/>
<dbReference type="AlphaFoldDB" id="A0A453SVB2"/>
<feature type="chain" id="PRO_5019588465" evidence="1">
    <location>
        <begin position="19"/>
        <end position="121"/>
    </location>
</feature>
<dbReference type="Proteomes" id="UP000015105">
    <property type="component" value="Chromosome 7D"/>
</dbReference>
<sequence length="121" mass="13152">ATTPPRLLLCPSLRLAAALTSLLCRSPVPSAAPAQPPAGRRHHFTGFCPGAPARARRRPPAYLSTSLLPPPLSYCRRPPISFYHRQQAHQAPDLGHGSFSMPCHFCYLLVATRNSEFIAVA</sequence>
<dbReference type="EnsemblPlants" id="AET7Gv21098100.22">
    <property type="protein sequence ID" value="AET7Gv21098100.22"/>
    <property type="gene ID" value="AET7Gv21098100"/>
</dbReference>
<evidence type="ECO:0000256" key="1">
    <source>
        <dbReference type="SAM" id="SignalP"/>
    </source>
</evidence>
<reference evidence="2" key="3">
    <citation type="journal article" date="2017" name="Nature">
        <title>Genome sequence of the progenitor of the wheat D genome Aegilops tauschii.</title>
        <authorList>
            <person name="Luo M.C."/>
            <person name="Gu Y.Q."/>
            <person name="Puiu D."/>
            <person name="Wang H."/>
            <person name="Twardziok S.O."/>
            <person name="Deal K.R."/>
            <person name="Huo N."/>
            <person name="Zhu T."/>
            <person name="Wang L."/>
            <person name="Wang Y."/>
            <person name="McGuire P.E."/>
            <person name="Liu S."/>
            <person name="Long H."/>
            <person name="Ramasamy R.K."/>
            <person name="Rodriguez J.C."/>
            <person name="Van S.L."/>
            <person name="Yuan L."/>
            <person name="Wang Z."/>
            <person name="Xia Z."/>
            <person name="Xiao L."/>
            <person name="Anderson O.D."/>
            <person name="Ouyang S."/>
            <person name="Liang Y."/>
            <person name="Zimin A.V."/>
            <person name="Pertea G."/>
            <person name="Qi P."/>
            <person name="Bennetzen J.L."/>
            <person name="Dai X."/>
            <person name="Dawson M.W."/>
            <person name="Muller H.G."/>
            <person name="Kugler K."/>
            <person name="Rivarola-Duarte L."/>
            <person name="Spannagl M."/>
            <person name="Mayer K.F.X."/>
            <person name="Lu F.H."/>
            <person name="Bevan M.W."/>
            <person name="Leroy P."/>
            <person name="Li P."/>
            <person name="You F.M."/>
            <person name="Sun Q."/>
            <person name="Liu Z."/>
            <person name="Lyons E."/>
            <person name="Wicker T."/>
            <person name="Salzberg S.L."/>
            <person name="Devos K.M."/>
            <person name="Dvorak J."/>
        </authorList>
    </citation>
    <scope>NUCLEOTIDE SEQUENCE [LARGE SCALE GENOMIC DNA]</scope>
    <source>
        <strain evidence="2">cv. AL8/78</strain>
    </source>
</reference>
<protein>
    <submittedName>
        <fullName evidence="2">Uncharacterized protein</fullName>
    </submittedName>
</protein>
<feature type="signal peptide" evidence="1">
    <location>
        <begin position="1"/>
        <end position="18"/>
    </location>
</feature>
<accession>A0A453SVB2</accession>
<keyword evidence="1" id="KW-0732">Signal</keyword>
<organism evidence="2 3">
    <name type="scientific">Aegilops tauschii subsp. strangulata</name>
    <name type="common">Goatgrass</name>
    <dbReference type="NCBI Taxonomy" id="200361"/>
    <lineage>
        <taxon>Eukaryota</taxon>
        <taxon>Viridiplantae</taxon>
        <taxon>Streptophyta</taxon>
        <taxon>Embryophyta</taxon>
        <taxon>Tracheophyta</taxon>
        <taxon>Spermatophyta</taxon>
        <taxon>Magnoliopsida</taxon>
        <taxon>Liliopsida</taxon>
        <taxon>Poales</taxon>
        <taxon>Poaceae</taxon>
        <taxon>BOP clade</taxon>
        <taxon>Pooideae</taxon>
        <taxon>Triticodae</taxon>
        <taxon>Triticeae</taxon>
        <taxon>Triticinae</taxon>
        <taxon>Aegilops</taxon>
    </lineage>
</organism>
<reference evidence="3" key="1">
    <citation type="journal article" date="2014" name="Science">
        <title>Ancient hybridizations among the ancestral genomes of bread wheat.</title>
        <authorList>
            <consortium name="International Wheat Genome Sequencing Consortium,"/>
            <person name="Marcussen T."/>
            <person name="Sandve S.R."/>
            <person name="Heier L."/>
            <person name="Spannagl M."/>
            <person name="Pfeifer M."/>
            <person name="Jakobsen K.S."/>
            <person name="Wulff B.B."/>
            <person name="Steuernagel B."/>
            <person name="Mayer K.F."/>
            <person name="Olsen O.A."/>
        </authorList>
    </citation>
    <scope>NUCLEOTIDE SEQUENCE [LARGE SCALE GENOMIC DNA]</scope>
    <source>
        <strain evidence="3">cv. AL8/78</strain>
    </source>
</reference>
<reference evidence="2" key="4">
    <citation type="submission" date="2019-03" db="UniProtKB">
        <authorList>
            <consortium name="EnsemblPlants"/>
        </authorList>
    </citation>
    <scope>IDENTIFICATION</scope>
</reference>
<dbReference type="Gramene" id="AET7Gv21098100.22">
    <property type="protein sequence ID" value="AET7Gv21098100.22"/>
    <property type="gene ID" value="AET7Gv21098100"/>
</dbReference>
<reference evidence="2" key="5">
    <citation type="journal article" date="2021" name="G3 (Bethesda)">
        <title>Aegilops tauschii genome assembly Aet v5.0 features greater sequence contiguity and improved annotation.</title>
        <authorList>
            <person name="Wang L."/>
            <person name="Zhu T."/>
            <person name="Rodriguez J.C."/>
            <person name="Deal K.R."/>
            <person name="Dubcovsky J."/>
            <person name="McGuire P.E."/>
            <person name="Lux T."/>
            <person name="Spannagl M."/>
            <person name="Mayer K.F.X."/>
            <person name="Baldrich P."/>
            <person name="Meyers B.C."/>
            <person name="Huo N."/>
            <person name="Gu Y.Q."/>
            <person name="Zhou H."/>
            <person name="Devos K.M."/>
            <person name="Bennetzen J.L."/>
            <person name="Unver T."/>
            <person name="Budak H."/>
            <person name="Gulick P.J."/>
            <person name="Galiba G."/>
            <person name="Kalapos B."/>
            <person name="Nelson D.R."/>
            <person name="Li P."/>
            <person name="You F.M."/>
            <person name="Luo M.C."/>
            <person name="Dvorak J."/>
        </authorList>
    </citation>
    <scope>NUCLEOTIDE SEQUENCE [LARGE SCALE GENOMIC DNA]</scope>
    <source>
        <strain evidence="2">cv. AL8/78</strain>
    </source>
</reference>
<evidence type="ECO:0000313" key="2">
    <source>
        <dbReference type="EnsemblPlants" id="AET7Gv21098100.22"/>
    </source>
</evidence>
<name>A0A453SVB2_AEGTS</name>